<name>A0ACC2SA71_9FUNG</name>
<dbReference type="EMBL" id="QTSX02005693">
    <property type="protein sequence ID" value="KAJ9059200.1"/>
    <property type="molecule type" value="Genomic_DNA"/>
</dbReference>
<protein>
    <submittedName>
        <fullName evidence="1">Uncharacterized protein</fullName>
    </submittedName>
</protein>
<proteinExistence type="predicted"/>
<accession>A0ACC2SA71</accession>
<evidence type="ECO:0000313" key="1">
    <source>
        <dbReference type="EMBL" id="KAJ9059200.1"/>
    </source>
</evidence>
<keyword evidence="2" id="KW-1185">Reference proteome</keyword>
<sequence length="203" mass="22525">MSIVSQRPSSICSDYSDFPPPAYSSAPADGDISLDYPRFRIVADDAAPSLHSWKVTTQHHIPLYQVTFAHRSNALVVDLGSLALGTIAKVSALARSYQIDLPLDPRHPSKALLSVKIQLPTLLRSSCRVAISFPDQEPIAYHWQFRSLAKWHLIQKSAPCKLLATYKDSCSGKRTGLVDFHDLLPPMHAHLLAIAIAFIRQNF</sequence>
<organism evidence="1 2">
    <name type="scientific">Entomophthora muscae</name>
    <dbReference type="NCBI Taxonomy" id="34485"/>
    <lineage>
        <taxon>Eukaryota</taxon>
        <taxon>Fungi</taxon>
        <taxon>Fungi incertae sedis</taxon>
        <taxon>Zoopagomycota</taxon>
        <taxon>Entomophthoromycotina</taxon>
        <taxon>Entomophthoromycetes</taxon>
        <taxon>Entomophthorales</taxon>
        <taxon>Entomophthoraceae</taxon>
        <taxon>Entomophthora</taxon>
    </lineage>
</organism>
<evidence type="ECO:0000313" key="2">
    <source>
        <dbReference type="Proteomes" id="UP001165960"/>
    </source>
</evidence>
<dbReference type="Proteomes" id="UP001165960">
    <property type="component" value="Unassembled WGS sequence"/>
</dbReference>
<reference evidence="1" key="1">
    <citation type="submission" date="2022-04" db="EMBL/GenBank/DDBJ databases">
        <title>Genome of the entomopathogenic fungus Entomophthora muscae.</title>
        <authorList>
            <person name="Elya C."/>
            <person name="Lovett B.R."/>
            <person name="Lee E."/>
            <person name="Macias A.M."/>
            <person name="Hajek A.E."/>
            <person name="De Bivort B.L."/>
            <person name="Kasson M.T."/>
            <person name="De Fine Licht H.H."/>
            <person name="Stajich J.E."/>
        </authorList>
    </citation>
    <scope>NUCLEOTIDE SEQUENCE</scope>
    <source>
        <strain evidence="1">Berkeley</strain>
    </source>
</reference>
<gene>
    <name evidence="1" type="ORF">DSO57_1005122</name>
</gene>
<comment type="caution">
    <text evidence="1">The sequence shown here is derived from an EMBL/GenBank/DDBJ whole genome shotgun (WGS) entry which is preliminary data.</text>
</comment>